<dbReference type="RefSeq" id="XP_070882642.1">
    <property type="nucleotide sequence ID" value="XM_071030064.1"/>
</dbReference>
<feature type="compositionally biased region" description="Polar residues" evidence="1">
    <location>
        <begin position="433"/>
        <end position="449"/>
    </location>
</feature>
<keyword evidence="3" id="KW-1185">Reference proteome</keyword>
<dbReference type="GeneID" id="98145136"/>
<organism evidence="2 3">
    <name type="scientific">Aspergillus lucknowensis</name>
    <dbReference type="NCBI Taxonomy" id="176173"/>
    <lineage>
        <taxon>Eukaryota</taxon>
        <taxon>Fungi</taxon>
        <taxon>Dikarya</taxon>
        <taxon>Ascomycota</taxon>
        <taxon>Pezizomycotina</taxon>
        <taxon>Eurotiomycetes</taxon>
        <taxon>Eurotiomycetidae</taxon>
        <taxon>Eurotiales</taxon>
        <taxon>Aspergillaceae</taxon>
        <taxon>Aspergillus</taxon>
        <taxon>Aspergillus subgen. Nidulantes</taxon>
    </lineage>
</organism>
<dbReference type="Proteomes" id="UP001610432">
    <property type="component" value="Unassembled WGS sequence"/>
</dbReference>
<feature type="compositionally biased region" description="Basic and acidic residues" evidence="1">
    <location>
        <begin position="475"/>
        <end position="484"/>
    </location>
</feature>
<feature type="compositionally biased region" description="Basic and acidic residues" evidence="1">
    <location>
        <begin position="450"/>
        <end position="462"/>
    </location>
</feature>
<protein>
    <submittedName>
        <fullName evidence="2">Chs5p-Arf1p-binding proteins-domain-containing protein</fullName>
    </submittedName>
</protein>
<dbReference type="Pfam" id="PF09295">
    <property type="entry name" value="ChAPs"/>
    <property type="match status" value="1"/>
</dbReference>
<dbReference type="SUPFAM" id="SSF48452">
    <property type="entry name" value="TPR-like"/>
    <property type="match status" value="1"/>
</dbReference>
<dbReference type="PANTHER" id="PTHR31975">
    <property type="entry name" value="BUD SITE SELECTION PROTEIN 7-RELATED"/>
    <property type="match status" value="1"/>
</dbReference>
<dbReference type="InterPro" id="IPR011990">
    <property type="entry name" value="TPR-like_helical_dom_sf"/>
</dbReference>
<evidence type="ECO:0000313" key="3">
    <source>
        <dbReference type="Proteomes" id="UP001610432"/>
    </source>
</evidence>
<name>A0ABR4LGH6_9EURO</name>
<evidence type="ECO:0000256" key="1">
    <source>
        <dbReference type="SAM" id="MobiDB-lite"/>
    </source>
</evidence>
<dbReference type="Gene3D" id="1.25.40.10">
    <property type="entry name" value="Tetratricopeptide repeat domain"/>
    <property type="match status" value="2"/>
</dbReference>
<gene>
    <name evidence="2" type="ORF">BJX67DRAFT_363147</name>
</gene>
<dbReference type="PANTHER" id="PTHR31975:SF1">
    <property type="entry name" value="BUD SITE SELECTION PROTEIN 7-RELATED"/>
    <property type="match status" value="1"/>
</dbReference>
<proteinExistence type="predicted"/>
<feature type="region of interest" description="Disordered" evidence="1">
    <location>
        <begin position="424"/>
        <end position="485"/>
    </location>
</feature>
<dbReference type="InterPro" id="IPR015374">
    <property type="entry name" value="ChAPs"/>
</dbReference>
<reference evidence="2 3" key="1">
    <citation type="submission" date="2024-07" db="EMBL/GenBank/DDBJ databases">
        <title>Section-level genome sequencing and comparative genomics of Aspergillus sections Usti and Cavernicolus.</title>
        <authorList>
            <consortium name="Lawrence Berkeley National Laboratory"/>
            <person name="Nybo J.L."/>
            <person name="Vesth T.C."/>
            <person name="Theobald S."/>
            <person name="Frisvad J.C."/>
            <person name="Larsen T.O."/>
            <person name="Kjaerboelling I."/>
            <person name="Rothschild-Mancinelli K."/>
            <person name="Lyhne E.K."/>
            <person name="Kogle M.E."/>
            <person name="Barry K."/>
            <person name="Clum A."/>
            <person name="Na H."/>
            <person name="Ledsgaard L."/>
            <person name="Lin J."/>
            <person name="Lipzen A."/>
            <person name="Kuo A."/>
            <person name="Riley R."/>
            <person name="Mondo S."/>
            <person name="Labutti K."/>
            <person name="Haridas S."/>
            <person name="Pangalinan J."/>
            <person name="Salamov A.A."/>
            <person name="Simmons B.A."/>
            <person name="Magnuson J.K."/>
            <person name="Chen J."/>
            <person name="Drula E."/>
            <person name="Henrissat B."/>
            <person name="Wiebenga A."/>
            <person name="Lubbers R.J."/>
            <person name="Gomes A.C."/>
            <person name="Macurrencykelacurrency M.R."/>
            <person name="Stajich J."/>
            <person name="Grigoriev I.V."/>
            <person name="Mortensen U.H."/>
            <person name="De Vries R.P."/>
            <person name="Baker S.E."/>
            <person name="Andersen M.R."/>
        </authorList>
    </citation>
    <scope>NUCLEOTIDE SEQUENCE [LARGE SCALE GENOMIC DNA]</scope>
    <source>
        <strain evidence="2 3">CBS 449.75</strain>
    </source>
</reference>
<evidence type="ECO:0000313" key="2">
    <source>
        <dbReference type="EMBL" id="KAL2863663.1"/>
    </source>
</evidence>
<comment type="caution">
    <text evidence="2">The sequence shown here is derived from an EMBL/GenBank/DDBJ whole genome shotgun (WGS) entry which is preliminary data.</text>
</comment>
<dbReference type="EMBL" id="JBFXLQ010000049">
    <property type="protein sequence ID" value="KAL2863663.1"/>
    <property type="molecule type" value="Genomic_DNA"/>
</dbReference>
<sequence length="679" mass="76468">MVAPAVPEIFEEEDILAAVDARTESLQNLRELGPPDLVYLVKQPKTGSTRQTGVYHHVTGIDASSSASLAAYVNTLVSSPLDKTNKVVSGIYCCYNAFSHLDMRVEVKIPGSLESYCIDERGDKRVATEALWLETFLCGVLRAYSYADDGSGDAIRKIVGVRRFNPVTNTEMEHRFLDAAEKLFFLGRQLSSDPETQVPNTVSNHLTAGLLKYIHTTGRYASGINLFEKLRTKDVEVSSLLAQVFKMADEEVQAVRLMYDALQDVPMDYALLDCQAAFCAGKGEGEMALECAKRAVTAAPSEFSTWARLAEVYVNLEQWDLALLTLNSCPMFTYQDKDTPRMPQPSRIMLPILAESMLDEIDEGQPKQGDPHDYVHPSLRRLHAATYQGTFLKAYNLLTKVAAAIGWDQLLRVRSEVFVMEEEYRTERHHSTSKQSSVANASPPETNGSSDRENGDGAHEDGATETAPNGVDSQEVEHSIERPEQTVASEVVKSGNNEDPDPSHSSYTQFKNKRLCERWLDNLFMVLYEDLRIYTIWRTEIAQFRQQAMEYKKSATEWEILGELAERLHHFDEAIDAYQACLSIRFSPKAMRGILKMHEQRNDTRGMLSALIRLIAWQYRWYSEFSPELLFMIRKLIEDEGAVKVRSIVQATNLPQAVLDLTHQYCQLCATFRSSGSDG</sequence>
<accession>A0ABR4LGH6</accession>